<evidence type="ECO:0000256" key="2">
    <source>
        <dbReference type="SAM" id="Coils"/>
    </source>
</evidence>
<evidence type="ECO:0000313" key="4">
    <source>
        <dbReference type="Proteomes" id="UP001363151"/>
    </source>
</evidence>
<feature type="coiled-coil region" evidence="2">
    <location>
        <begin position="607"/>
        <end position="634"/>
    </location>
</feature>
<dbReference type="PANTHER" id="PTHR18962:SF0">
    <property type="entry name" value="COILED-COIL DOMAIN-CONTAINING PROTEIN 39"/>
    <property type="match status" value="1"/>
</dbReference>
<keyword evidence="4" id="KW-1185">Reference proteome</keyword>
<feature type="coiled-coil region" evidence="2">
    <location>
        <begin position="668"/>
        <end position="813"/>
    </location>
</feature>
<dbReference type="PANTHER" id="PTHR18962">
    <property type="entry name" value="COILED-COIL DOMAIN-CONTAINING PROTEIN 39"/>
    <property type="match status" value="1"/>
</dbReference>
<comment type="caution">
    <text evidence="3">The sequence shown here is derived from an EMBL/GenBank/DDBJ whole genome shotgun (WGS) entry which is preliminary data.</text>
</comment>
<dbReference type="InterPro" id="IPR033290">
    <property type="entry name" value="CCDC39"/>
</dbReference>
<accession>A0ABR1FGJ2</accession>
<organism evidence="3 4">
    <name type="scientific">Aureococcus anophagefferens</name>
    <name type="common">Harmful bloom alga</name>
    <dbReference type="NCBI Taxonomy" id="44056"/>
    <lineage>
        <taxon>Eukaryota</taxon>
        <taxon>Sar</taxon>
        <taxon>Stramenopiles</taxon>
        <taxon>Ochrophyta</taxon>
        <taxon>Pelagophyceae</taxon>
        <taxon>Pelagomonadales</taxon>
        <taxon>Pelagomonadaceae</taxon>
        <taxon>Aureococcus</taxon>
    </lineage>
</organism>
<dbReference type="Proteomes" id="UP001363151">
    <property type="component" value="Unassembled WGS sequence"/>
</dbReference>
<protein>
    <submittedName>
        <fullName evidence="3">Coiled-coil domain</fullName>
    </submittedName>
</protein>
<feature type="coiled-coil region" evidence="2">
    <location>
        <begin position="255"/>
        <end position="324"/>
    </location>
</feature>
<feature type="coiled-coil region" evidence="2">
    <location>
        <begin position="87"/>
        <end position="135"/>
    </location>
</feature>
<keyword evidence="1 2" id="KW-0175">Coiled coil</keyword>
<evidence type="ECO:0000313" key="3">
    <source>
        <dbReference type="EMBL" id="KAK7230389.1"/>
    </source>
</evidence>
<proteinExistence type="predicted"/>
<reference evidence="3 4" key="1">
    <citation type="submission" date="2024-03" db="EMBL/GenBank/DDBJ databases">
        <title>Aureococcus anophagefferens CCMP1851 and Kratosvirus quantuckense: Draft genome of a second virus-susceptible host strain in the model system.</title>
        <authorList>
            <person name="Chase E."/>
            <person name="Truchon A.R."/>
            <person name="Schepens W."/>
            <person name="Wilhelm S.W."/>
        </authorList>
    </citation>
    <scope>NUCLEOTIDE SEQUENCE [LARGE SCALE GENOMIC DNA]</scope>
    <source>
        <strain evidence="3 4">CCMP1851</strain>
    </source>
</reference>
<dbReference type="Pfam" id="PF24161">
    <property type="entry name" value="CCDC39"/>
    <property type="match status" value="1"/>
</dbReference>
<name>A0ABR1FGJ2_AURAN</name>
<gene>
    <name evidence="3" type="ORF">SO694_00182035</name>
</gene>
<feature type="coiled-coil region" evidence="2">
    <location>
        <begin position="470"/>
        <end position="569"/>
    </location>
</feature>
<dbReference type="EMBL" id="JBBJCI010000435">
    <property type="protein sequence ID" value="KAK7230389.1"/>
    <property type="molecule type" value="Genomic_DNA"/>
</dbReference>
<sequence length="874" mass="101521">MADEDFLDEDGTLTELPLFANDEAKAIFAEIAKKRELLEKAIKEHGEHDERYKVMVEHLKNVRQEVSHTTGLMSAKEAEIKSEQHGAELAKREAGRYRQELRREQVEVEEHDSMLNALQNQVFQANEKMDQFKLQMNWNQEELEQWALAAKQKEEDNLAIQRYTRADEVKINALSLQIEKLTKVDLAQKAAVEAEMTETAARQIELDRTAQEFRSLHAERQQLVKQWKDAIEASARRDKEITKTAAEYVEERANKEVFVDEIQAARDRLKKVREEYAEIQSKVSLMERQVQTRREDLMAEKTKLQRLEDEIDVLKSELASSARALLRKRRENERAAEEVVARRAHLERCRKLYHQSKQRLEVGDQNTAKVEQSAQEAEAELRANEVEQQKQDRALAALKESMFKQSQALFALRQEEANYIAEISGAQAQGRNLQSKIRQLDGESVRQQELIYNAEFQIQQMERKVARGLGERSDDEKRALNAQIEKLEAQLQEARDMKKMLTSQGRRLNNELRAAQRRGELAAQQQEELEARITELELENNSAEQSLKAQQQQEEEAMVQNDIMRLELKRLRDALSQRADKVFTLENRKQQLKLSMQERKKEIAVHKEVQAAQLRHAEEERHKAQIEVGQRKQQVTKLAAKYETLCKSSRLRGTDEDDGEPKSQAYYLIQAAQKREELQRVGDELDQEIRRREREMRALEATLSHVNSRNSQYRQSFQKANMKSNEAEDMKQLEEQAKLAQDALFRRKKELQRLSTDYEEDERRLQQVDAQCARLEERNGHLAEAHAQMEVELGAQDEALEKHEKRLARLSAMHRDKISAFDETVQEKSFRAKSLAEATTSILRTLGELSKAYPELKDVMSNMLAEAGLAPEVN</sequence>
<feature type="coiled-coil region" evidence="2">
    <location>
        <begin position="367"/>
        <end position="394"/>
    </location>
</feature>
<evidence type="ECO:0000256" key="1">
    <source>
        <dbReference type="ARBA" id="ARBA00023054"/>
    </source>
</evidence>